<gene>
    <name evidence="1" type="ORF">NBH20_21445</name>
    <name evidence="2" type="ORF">NBH21_22035</name>
</gene>
<accession>A0AAJ1C0B9</accession>
<dbReference type="RefSeq" id="WP_250915092.1">
    <property type="nucleotide sequence ID" value="NZ_JAMQAY010000010.1"/>
</dbReference>
<sequence length="247" mass="25401">MAAIIELTSASSNLEAYLTSWTSGFQTSYGAFWDEGAGLVTNPVAGTTYEQWGNGTAGSKGIYLEGEVQYARGNLTGTVDTITLGSGFSQSNASGFSVSAELVITPDSTIPGAGQDSFDWAIYDLTVNGSLSSFYDYLGEVGTVIEDTTASNVLVGFSGADTFVFSGGVDTVKAGPAGTYGYQDGTDTLDVSAWGASSVDDIYWYDDTDGYAVIGSVTDASVGITLVGVSSSVLDVSDFIFAPALAA</sequence>
<dbReference type="EMBL" id="JAMQAY010000010">
    <property type="protein sequence ID" value="MCM2403746.1"/>
    <property type="molecule type" value="Genomic_DNA"/>
</dbReference>
<name>A0AAJ1C0B9_9HYPH</name>
<evidence type="ECO:0000313" key="1">
    <source>
        <dbReference type="EMBL" id="MCM2403746.1"/>
    </source>
</evidence>
<organism evidence="2 4">
    <name type="scientific">Ciceribacter sichuanensis</name>
    <dbReference type="NCBI Taxonomy" id="2949647"/>
    <lineage>
        <taxon>Bacteria</taxon>
        <taxon>Pseudomonadati</taxon>
        <taxon>Pseudomonadota</taxon>
        <taxon>Alphaproteobacteria</taxon>
        <taxon>Hyphomicrobiales</taxon>
        <taxon>Rhizobiaceae</taxon>
        <taxon>Ciceribacter</taxon>
    </lineage>
</organism>
<evidence type="ECO:0000313" key="4">
    <source>
        <dbReference type="Proteomes" id="UP001155380"/>
    </source>
</evidence>
<dbReference type="Proteomes" id="UP001155079">
    <property type="component" value="Unassembled WGS sequence"/>
</dbReference>
<reference evidence="2 3" key="1">
    <citation type="submission" date="2022-06" db="EMBL/GenBank/DDBJ databases">
        <authorList>
            <person name="Sun Q."/>
        </authorList>
    </citation>
    <scope>NUCLEOTIDE SEQUENCE</scope>
    <source>
        <strain evidence="2">S101</strain>
        <strain evidence="1 3">S153</strain>
    </source>
</reference>
<dbReference type="Proteomes" id="UP001155380">
    <property type="component" value="Unassembled WGS sequence"/>
</dbReference>
<dbReference type="EMBL" id="JAMXLX010000009">
    <property type="protein sequence ID" value="MCO5959459.1"/>
    <property type="molecule type" value="Genomic_DNA"/>
</dbReference>
<proteinExistence type="predicted"/>
<keyword evidence="3" id="KW-1185">Reference proteome</keyword>
<dbReference type="AlphaFoldDB" id="A0AAJ1C0B9"/>
<evidence type="ECO:0000313" key="2">
    <source>
        <dbReference type="EMBL" id="MCO5959459.1"/>
    </source>
</evidence>
<evidence type="ECO:0000313" key="3">
    <source>
        <dbReference type="Proteomes" id="UP001155079"/>
    </source>
</evidence>
<comment type="caution">
    <text evidence="2">The sequence shown here is derived from an EMBL/GenBank/DDBJ whole genome shotgun (WGS) entry which is preliminary data.</text>
</comment>
<dbReference type="Gene3D" id="3.30.1500.10">
    <property type="entry name" value="Haem-binding HasA"/>
    <property type="match status" value="1"/>
</dbReference>
<protein>
    <submittedName>
        <fullName evidence="2">Uncharacterized protein</fullName>
    </submittedName>
</protein>
<dbReference type="InterPro" id="IPR036912">
    <property type="entry name" value="HasA_haem-bd_sf"/>
</dbReference>